<dbReference type="SUPFAM" id="SSF52172">
    <property type="entry name" value="CheY-like"/>
    <property type="match status" value="1"/>
</dbReference>
<gene>
    <name evidence="8" type="ORF">GCM10020369_51700</name>
</gene>
<keyword evidence="2" id="KW-0805">Transcription regulation</keyword>
<protein>
    <submittedName>
        <fullName evidence="8">Response regulator transcription factor</fullName>
    </submittedName>
</protein>
<dbReference type="PANTHER" id="PTHR43214:SF24">
    <property type="entry name" value="TRANSCRIPTIONAL REGULATORY PROTEIN NARL-RELATED"/>
    <property type="match status" value="1"/>
</dbReference>
<proteinExistence type="predicted"/>
<dbReference type="EMBL" id="BAAAYN010000035">
    <property type="protein sequence ID" value="GAA3391935.1"/>
    <property type="molecule type" value="Genomic_DNA"/>
</dbReference>
<evidence type="ECO:0000256" key="2">
    <source>
        <dbReference type="ARBA" id="ARBA00023015"/>
    </source>
</evidence>
<keyword evidence="9" id="KW-1185">Reference proteome</keyword>
<dbReference type="InterPro" id="IPR058245">
    <property type="entry name" value="NreC/VraR/RcsB-like_REC"/>
</dbReference>
<evidence type="ECO:0000259" key="7">
    <source>
        <dbReference type="PROSITE" id="PS50110"/>
    </source>
</evidence>
<organism evidence="8 9">
    <name type="scientific">Cryptosporangium minutisporangium</name>
    <dbReference type="NCBI Taxonomy" id="113569"/>
    <lineage>
        <taxon>Bacteria</taxon>
        <taxon>Bacillati</taxon>
        <taxon>Actinomycetota</taxon>
        <taxon>Actinomycetes</taxon>
        <taxon>Cryptosporangiales</taxon>
        <taxon>Cryptosporangiaceae</taxon>
        <taxon>Cryptosporangium</taxon>
    </lineage>
</organism>
<dbReference type="InterPro" id="IPR016032">
    <property type="entry name" value="Sig_transdc_resp-reg_C-effctor"/>
</dbReference>
<dbReference type="SMART" id="SM00421">
    <property type="entry name" value="HTH_LUXR"/>
    <property type="match status" value="1"/>
</dbReference>
<keyword evidence="1 5" id="KW-0597">Phosphoprotein</keyword>
<evidence type="ECO:0000256" key="3">
    <source>
        <dbReference type="ARBA" id="ARBA00023125"/>
    </source>
</evidence>
<feature type="modified residue" description="4-aspartylphosphate" evidence="5">
    <location>
        <position position="58"/>
    </location>
</feature>
<dbReference type="InterPro" id="IPR011006">
    <property type="entry name" value="CheY-like_superfamily"/>
</dbReference>
<sequence>MTDPTVRVLIVDDHPVVRDGLRGMLAGADGFEVVGEAADGAEAVALATALTPDVVLMDLRMPGVDGVTAIGLLTAQGIPSRVLVLTTYDTESDVLRAIEAGATGYLLKDAHRDELFRAVRAAARGESVLAPSAASRLIGRVRAPRPAPEPGTLSVRELEVLGLVARGTTNREAARQLFISEATVKTHLVHIYEKLGVKDRAAAVATAFERGLLSRGNSPGER</sequence>
<dbReference type="PANTHER" id="PTHR43214">
    <property type="entry name" value="TWO-COMPONENT RESPONSE REGULATOR"/>
    <property type="match status" value="1"/>
</dbReference>
<dbReference type="InterPro" id="IPR000792">
    <property type="entry name" value="Tscrpt_reg_LuxR_C"/>
</dbReference>
<evidence type="ECO:0000256" key="4">
    <source>
        <dbReference type="ARBA" id="ARBA00023163"/>
    </source>
</evidence>
<comment type="caution">
    <text evidence="8">The sequence shown here is derived from an EMBL/GenBank/DDBJ whole genome shotgun (WGS) entry which is preliminary data.</text>
</comment>
<dbReference type="Pfam" id="PF00196">
    <property type="entry name" value="GerE"/>
    <property type="match status" value="1"/>
</dbReference>
<keyword evidence="4" id="KW-0804">Transcription</keyword>
<accession>A0ABP6T5D6</accession>
<dbReference type="PROSITE" id="PS50043">
    <property type="entry name" value="HTH_LUXR_2"/>
    <property type="match status" value="1"/>
</dbReference>
<dbReference type="CDD" id="cd17535">
    <property type="entry name" value="REC_NarL-like"/>
    <property type="match status" value="1"/>
</dbReference>
<dbReference type="Proteomes" id="UP001501676">
    <property type="component" value="Unassembled WGS sequence"/>
</dbReference>
<keyword evidence="3" id="KW-0238">DNA-binding</keyword>
<dbReference type="Pfam" id="PF00072">
    <property type="entry name" value="Response_reg"/>
    <property type="match status" value="1"/>
</dbReference>
<feature type="domain" description="HTH luxR-type" evidence="6">
    <location>
        <begin position="146"/>
        <end position="211"/>
    </location>
</feature>
<dbReference type="PROSITE" id="PS50110">
    <property type="entry name" value="RESPONSE_REGULATORY"/>
    <property type="match status" value="1"/>
</dbReference>
<dbReference type="SMART" id="SM00448">
    <property type="entry name" value="REC"/>
    <property type="match status" value="1"/>
</dbReference>
<feature type="domain" description="Response regulatory" evidence="7">
    <location>
        <begin position="7"/>
        <end position="123"/>
    </location>
</feature>
<evidence type="ECO:0000256" key="5">
    <source>
        <dbReference type="PROSITE-ProRule" id="PRU00169"/>
    </source>
</evidence>
<dbReference type="CDD" id="cd06170">
    <property type="entry name" value="LuxR_C_like"/>
    <property type="match status" value="1"/>
</dbReference>
<dbReference type="RefSeq" id="WP_345730802.1">
    <property type="nucleotide sequence ID" value="NZ_BAAAYN010000035.1"/>
</dbReference>
<dbReference type="InterPro" id="IPR039420">
    <property type="entry name" value="WalR-like"/>
</dbReference>
<dbReference type="Gene3D" id="3.40.50.2300">
    <property type="match status" value="1"/>
</dbReference>
<evidence type="ECO:0000259" key="6">
    <source>
        <dbReference type="PROSITE" id="PS50043"/>
    </source>
</evidence>
<name>A0ABP6T5D6_9ACTN</name>
<evidence type="ECO:0000313" key="8">
    <source>
        <dbReference type="EMBL" id="GAA3391935.1"/>
    </source>
</evidence>
<evidence type="ECO:0000256" key="1">
    <source>
        <dbReference type="ARBA" id="ARBA00022553"/>
    </source>
</evidence>
<dbReference type="PRINTS" id="PR00038">
    <property type="entry name" value="HTHLUXR"/>
</dbReference>
<dbReference type="InterPro" id="IPR001789">
    <property type="entry name" value="Sig_transdc_resp-reg_receiver"/>
</dbReference>
<reference evidence="9" key="1">
    <citation type="journal article" date="2019" name="Int. J. Syst. Evol. Microbiol.">
        <title>The Global Catalogue of Microorganisms (GCM) 10K type strain sequencing project: providing services to taxonomists for standard genome sequencing and annotation.</title>
        <authorList>
            <consortium name="The Broad Institute Genomics Platform"/>
            <consortium name="The Broad Institute Genome Sequencing Center for Infectious Disease"/>
            <person name="Wu L."/>
            <person name="Ma J."/>
        </authorList>
    </citation>
    <scope>NUCLEOTIDE SEQUENCE [LARGE SCALE GENOMIC DNA]</scope>
    <source>
        <strain evidence="9">JCM 9458</strain>
    </source>
</reference>
<dbReference type="SUPFAM" id="SSF46894">
    <property type="entry name" value="C-terminal effector domain of the bipartite response regulators"/>
    <property type="match status" value="1"/>
</dbReference>
<evidence type="ECO:0000313" key="9">
    <source>
        <dbReference type="Proteomes" id="UP001501676"/>
    </source>
</evidence>